<reference evidence="2" key="2">
    <citation type="submission" date="2023-05" db="EMBL/GenBank/DDBJ databases">
        <authorList>
            <consortium name="Lawrence Berkeley National Laboratory"/>
            <person name="Steindorff A."/>
            <person name="Hensen N."/>
            <person name="Bonometti L."/>
            <person name="Westerberg I."/>
            <person name="Brannstrom I.O."/>
            <person name="Guillou S."/>
            <person name="Cros-Aarteil S."/>
            <person name="Calhoun S."/>
            <person name="Haridas S."/>
            <person name="Kuo A."/>
            <person name="Mondo S."/>
            <person name="Pangilinan J."/>
            <person name="Riley R."/>
            <person name="Labutti K."/>
            <person name="Andreopoulos B."/>
            <person name="Lipzen A."/>
            <person name="Chen C."/>
            <person name="Yanf M."/>
            <person name="Daum C."/>
            <person name="Ng V."/>
            <person name="Clum A."/>
            <person name="Ohm R."/>
            <person name="Martin F."/>
            <person name="Silar P."/>
            <person name="Natvig D."/>
            <person name="Lalanne C."/>
            <person name="Gautier V."/>
            <person name="Ament-Velasquez S.L."/>
            <person name="Kruys A."/>
            <person name="Hutchinson M.I."/>
            <person name="Powell A.J."/>
            <person name="Barry K."/>
            <person name="Miller A.N."/>
            <person name="Grigoriev I.V."/>
            <person name="Debuchy R."/>
            <person name="Gladieux P."/>
            <person name="Thoren M.H."/>
            <person name="Johannesson H."/>
        </authorList>
    </citation>
    <scope>NUCLEOTIDE SEQUENCE</scope>
    <source>
        <strain evidence="2">CBS 990.96</strain>
    </source>
</reference>
<evidence type="ECO:0000313" key="2">
    <source>
        <dbReference type="EMBL" id="KAK4220474.1"/>
    </source>
</evidence>
<evidence type="ECO:0000256" key="1">
    <source>
        <dbReference type="SAM" id="SignalP"/>
    </source>
</evidence>
<dbReference type="Proteomes" id="UP001301958">
    <property type="component" value="Unassembled WGS sequence"/>
</dbReference>
<protein>
    <submittedName>
        <fullName evidence="2">Uncharacterized protein</fullName>
    </submittedName>
</protein>
<keyword evidence="1" id="KW-0732">Signal</keyword>
<feature type="signal peptide" evidence="1">
    <location>
        <begin position="1"/>
        <end position="22"/>
    </location>
</feature>
<reference evidence="2" key="1">
    <citation type="journal article" date="2023" name="Mol. Phylogenet. Evol.">
        <title>Genome-scale phylogeny and comparative genomics of the fungal order Sordariales.</title>
        <authorList>
            <person name="Hensen N."/>
            <person name="Bonometti L."/>
            <person name="Westerberg I."/>
            <person name="Brannstrom I.O."/>
            <person name="Guillou S."/>
            <person name="Cros-Aarteil S."/>
            <person name="Calhoun S."/>
            <person name="Haridas S."/>
            <person name="Kuo A."/>
            <person name="Mondo S."/>
            <person name="Pangilinan J."/>
            <person name="Riley R."/>
            <person name="LaButti K."/>
            <person name="Andreopoulos B."/>
            <person name="Lipzen A."/>
            <person name="Chen C."/>
            <person name="Yan M."/>
            <person name="Daum C."/>
            <person name="Ng V."/>
            <person name="Clum A."/>
            <person name="Steindorff A."/>
            <person name="Ohm R.A."/>
            <person name="Martin F."/>
            <person name="Silar P."/>
            <person name="Natvig D.O."/>
            <person name="Lalanne C."/>
            <person name="Gautier V."/>
            <person name="Ament-Velasquez S.L."/>
            <person name="Kruys A."/>
            <person name="Hutchinson M.I."/>
            <person name="Powell A.J."/>
            <person name="Barry K."/>
            <person name="Miller A.N."/>
            <person name="Grigoriev I.V."/>
            <person name="Debuchy R."/>
            <person name="Gladieux P."/>
            <person name="Hiltunen Thoren M."/>
            <person name="Johannesson H."/>
        </authorList>
    </citation>
    <scope>NUCLEOTIDE SEQUENCE</scope>
    <source>
        <strain evidence="2">CBS 990.96</strain>
    </source>
</reference>
<evidence type="ECO:0000313" key="3">
    <source>
        <dbReference type="Proteomes" id="UP001301958"/>
    </source>
</evidence>
<feature type="chain" id="PRO_5042868120" evidence="1">
    <location>
        <begin position="23"/>
        <end position="364"/>
    </location>
</feature>
<dbReference type="EMBL" id="MU865772">
    <property type="protein sequence ID" value="KAK4220474.1"/>
    <property type="molecule type" value="Genomic_DNA"/>
</dbReference>
<keyword evidence="3" id="KW-1185">Reference proteome</keyword>
<gene>
    <name evidence="2" type="ORF">QBC38DRAFT_505706</name>
</gene>
<dbReference type="AlphaFoldDB" id="A0AAN6YJK0"/>
<name>A0AAN6YJK0_9PEZI</name>
<sequence>MSSFSIKTILFAAATLAPFARADTQWVDADMKKLKDEDRHERFKGLQFLGSRGPHGGLNGLPVVQSFKHPVPSGKIPFRCLDFAKEKVEGTNQPHCNMDQLEVFEVEYTDCPGRSIPICRCKNAPMTIEKIAEEFSKVSPKARQWMKSISARPGGSCSASASGDHMFFNGDCGGDGAVYLHEVGHALDCAALKDDNGDGKKCMSDKDLWRQAVIEEDTCVPDNYAKNVWGDNFAQFSVMAAYHHRVQDIYESFAGDGGLECLRNGLNLAIEMTRNIFAREYQTCDEHSGFDDKAKEYVCTTSEARAQGHCDGIPDLPAPGADNAETLVSTELFGMSQRDLEIFRGDMAHVWETTPVRKGVAFFA</sequence>
<accession>A0AAN6YJK0</accession>
<comment type="caution">
    <text evidence="2">The sequence shown here is derived from an EMBL/GenBank/DDBJ whole genome shotgun (WGS) entry which is preliminary data.</text>
</comment>
<organism evidence="2 3">
    <name type="scientific">Podospora fimiseda</name>
    <dbReference type="NCBI Taxonomy" id="252190"/>
    <lineage>
        <taxon>Eukaryota</taxon>
        <taxon>Fungi</taxon>
        <taxon>Dikarya</taxon>
        <taxon>Ascomycota</taxon>
        <taxon>Pezizomycotina</taxon>
        <taxon>Sordariomycetes</taxon>
        <taxon>Sordariomycetidae</taxon>
        <taxon>Sordariales</taxon>
        <taxon>Podosporaceae</taxon>
        <taxon>Podospora</taxon>
    </lineage>
</organism>
<proteinExistence type="predicted"/>